<dbReference type="Pfam" id="PF03372">
    <property type="entry name" value="Exo_endo_phos"/>
    <property type="match status" value="1"/>
</dbReference>
<dbReference type="PANTHER" id="PTHR35218:SF9">
    <property type="entry name" value="ENDONUCLEASE_EXONUCLEASE_PHOSPHATASE DOMAIN-CONTAINING PROTEIN"/>
    <property type="match status" value="1"/>
</dbReference>
<dbReference type="GO" id="GO:0003824">
    <property type="term" value="F:catalytic activity"/>
    <property type="evidence" value="ECO:0007669"/>
    <property type="project" value="InterPro"/>
</dbReference>
<reference evidence="2 3" key="1">
    <citation type="submission" date="2020-05" db="EMBL/GenBank/DDBJ databases">
        <authorList>
            <person name="Campoy J."/>
            <person name="Schneeberger K."/>
            <person name="Spophaly S."/>
        </authorList>
    </citation>
    <scope>NUCLEOTIDE SEQUENCE [LARGE SCALE GENOMIC DNA]</scope>
    <source>
        <strain evidence="2">PruArmRojPasFocal</strain>
    </source>
</reference>
<dbReference type="Proteomes" id="UP000507222">
    <property type="component" value="Unassembled WGS sequence"/>
</dbReference>
<sequence>MSHLSWNCRGLGRALTVQKLRELIRSHAPSMVFLMETKQNNHRVSMLRRQLGFFKGFCVDLVGLAGGLTLWWRPEVDVEILASNKNLIDTIVKNRDDGTHYRFSWIYGPSYREEKLIFWANLANFALVNSPPWLYIGDLNEILGNDEKEGGNSWPWCRTRFLRSFMDTNGLLDLRSTSKFFTWENRQDGASLVILKLDRWLINAPWLYMWLDSCVHVEPRIGSDHSPFVLHFAPRVRRRRKNFKFEAYWADNPECDSIIQKGWNCDQNGDSLSTLSANLGGCRIWRPFSLVSMKITFDTRKLLFGMNCPVCGVERKPIGNSVLV</sequence>
<feature type="domain" description="Endonuclease/exonuclease/phosphatase" evidence="1">
    <location>
        <begin position="4"/>
        <end position="225"/>
    </location>
</feature>
<name>A0A6J5V2S1_PRUAR</name>
<evidence type="ECO:0000313" key="2">
    <source>
        <dbReference type="EMBL" id="CAB4283256.1"/>
    </source>
</evidence>
<protein>
    <recommendedName>
        <fullName evidence="1">Endonuclease/exonuclease/phosphatase domain-containing protein</fullName>
    </recommendedName>
</protein>
<evidence type="ECO:0000313" key="3">
    <source>
        <dbReference type="Proteomes" id="UP000507222"/>
    </source>
</evidence>
<dbReference type="InterPro" id="IPR005135">
    <property type="entry name" value="Endo/exonuclease/phosphatase"/>
</dbReference>
<dbReference type="SUPFAM" id="SSF56219">
    <property type="entry name" value="DNase I-like"/>
    <property type="match status" value="1"/>
</dbReference>
<organism evidence="2 3">
    <name type="scientific">Prunus armeniaca</name>
    <name type="common">Apricot</name>
    <name type="synonym">Armeniaca vulgaris</name>
    <dbReference type="NCBI Taxonomy" id="36596"/>
    <lineage>
        <taxon>Eukaryota</taxon>
        <taxon>Viridiplantae</taxon>
        <taxon>Streptophyta</taxon>
        <taxon>Embryophyta</taxon>
        <taxon>Tracheophyta</taxon>
        <taxon>Spermatophyta</taxon>
        <taxon>Magnoliopsida</taxon>
        <taxon>eudicotyledons</taxon>
        <taxon>Gunneridae</taxon>
        <taxon>Pentapetalae</taxon>
        <taxon>rosids</taxon>
        <taxon>fabids</taxon>
        <taxon>Rosales</taxon>
        <taxon>Rosaceae</taxon>
        <taxon>Amygdaloideae</taxon>
        <taxon>Amygdaleae</taxon>
        <taxon>Prunus</taxon>
    </lineage>
</organism>
<proteinExistence type="predicted"/>
<dbReference type="PANTHER" id="PTHR35218">
    <property type="entry name" value="RNASE H DOMAIN-CONTAINING PROTEIN"/>
    <property type="match status" value="1"/>
</dbReference>
<dbReference type="EMBL" id="CAEKDK010000006">
    <property type="protein sequence ID" value="CAB4283256.1"/>
    <property type="molecule type" value="Genomic_DNA"/>
</dbReference>
<dbReference type="AlphaFoldDB" id="A0A6J5V2S1"/>
<dbReference type="InterPro" id="IPR036691">
    <property type="entry name" value="Endo/exonu/phosph_ase_sf"/>
</dbReference>
<evidence type="ECO:0000259" key="1">
    <source>
        <dbReference type="Pfam" id="PF03372"/>
    </source>
</evidence>
<dbReference type="Gene3D" id="3.60.10.10">
    <property type="entry name" value="Endonuclease/exonuclease/phosphatase"/>
    <property type="match status" value="1"/>
</dbReference>
<accession>A0A6J5V2S1</accession>
<gene>
    <name evidence="2" type="ORF">CURHAP_LOCUS37503</name>
</gene>